<reference evidence="3" key="1">
    <citation type="journal article" date="2012" name="Nat. Biotechnol.">
        <title>Reference genome sequence of the model plant Setaria.</title>
        <authorList>
            <person name="Bennetzen J.L."/>
            <person name="Schmutz J."/>
            <person name="Wang H."/>
            <person name="Percifield R."/>
            <person name="Hawkins J."/>
            <person name="Pontaroli A.C."/>
            <person name="Estep M."/>
            <person name="Feng L."/>
            <person name="Vaughn J.N."/>
            <person name="Grimwood J."/>
            <person name="Jenkins J."/>
            <person name="Barry K."/>
            <person name="Lindquist E."/>
            <person name="Hellsten U."/>
            <person name="Deshpande S."/>
            <person name="Wang X."/>
            <person name="Wu X."/>
            <person name="Mitros T."/>
            <person name="Triplett J."/>
            <person name="Yang X."/>
            <person name="Ye C.Y."/>
            <person name="Mauro-Herrera M."/>
            <person name="Wang L."/>
            <person name="Li P."/>
            <person name="Sharma M."/>
            <person name="Sharma R."/>
            <person name="Ronald P.C."/>
            <person name="Panaud O."/>
            <person name="Kellogg E.A."/>
            <person name="Brutnell T.P."/>
            <person name="Doust A.N."/>
            <person name="Tuskan G.A."/>
            <person name="Rokhsar D."/>
            <person name="Devos K.M."/>
        </authorList>
    </citation>
    <scope>NUCLEOTIDE SEQUENCE [LARGE SCALE GENOMIC DNA]</scope>
    <source>
        <strain evidence="3">cv. Yugu1</strain>
    </source>
</reference>
<feature type="region of interest" description="Disordered" evidence="1">
    <location>
        <begin position="1"/>
        <end position="35"/>
    </location>
</feature>
<accession>K3YFN8</accession>
<dbReference type="Proteomes" id="UP000004995">
    <property type="component" value="Unassembled WGS sequence"/>
</dbReference>
<dbReference type="AlphaFoldDB" id="K3YFN8"/>
<organism evidence="2 3">
    <name type="scientific">Setaria italica</name>
    <name type="common">Foxtail millet</name>
    <name type="synonym">Panicum italicum</name>
    <dbReference type="NCBI Taxonomy" id="4555"/>
    <lineage>
        <taxon>Eukaryota</taxon>
        <taxon>Viridiplantae</taxon>
        <taxon>Streptophyta</taxon>
        <taxon>Embryophyta</taxon>
        <taxon>Tracheophyta</taxon>
        <taxon>Spermatophyta</taxon>
        <taxon>Magnoliopsida</taxon>
        <taxon>Liliopsida</taxon>
        <taxon>Poales</taxon>
        <taxon>Poaceae</taxon>
        <taxon>PACMAD clade</taxon>
        <taxon>Panicoideae</taxon>
        <taxon>Panicodae</taxon>
        <taxon>Paniceae</taxon>
        <taxon>Cenchrinae</taxon>
        <taxon>Setaria</taxon>
    </lineage>
</organism>
<name>K3YFN8_SETIT</name>
<sequence length="55" mass="5923">MKKGTVDSTDTAFLCPKRRRGLQPATSPAAPSPCRPARSRRLLLLACPAMEISPT</sequence>
<evidence type="ECO:0000256" key="1">
    <source>
        <dbReference type="SAM" id="MobiDB-lite"/>
    </source>
</evidence>
<dbReference type="EMBL" id="AGNK02004500">
    <property type="status" value="NOT_ANNOTATED_CDS"/>
    <property type="molecule type" value="Genomic_DNA"/>
</dbReference>
<dbReference type="InParanoid" id="K3YFN8"/>
<keyword evidence="3" id="KW-1185">Reference proteome</keyword>
<feature type="compositionally biased region" description="Polar residues" evidence="1">
    <location>
        <begin position="1"/>
        <end position="11"/>
    </location>
</feature>
<evidence type="ECO:0000313" key="2">
    <source>
        <dbReference type="EnsemblPlants" id="KQK98760"/>
    </source>
</evidence>
<reference evidence="2" key="2">
    <citation type="submission" date="2018-08" db="UniProtKB">
        <authorList>
            <consortium name="EnsemblPlants"/>
        </authorList>
    </citation>
    <scope>IDENTIFICATION</scope>
    <source>
        <strain evidence="2">Yugu1</strain>
    </source>
</reference>
<dbReference type="HOGENOM" id="CLU_3035998_0_0_1"/>
<dbReference type="EnsemblPlants" id="KQK98760">
    <property type="protein sequence ID" value="KQK98760"/>
    <property type="gene ID" value="SETIT_013056mg"/>
</dbReference>
<evidence type="ECO:0000313" key="3">
    <source>
        <dbReference type="Proteomes" id="UP000004995"/>
    </source>
</evidence>
<protein>
    <submittedName>
        <fullName evidence="2">Uncharacterized protein</fullName>
    </submittedName>
</protein>
<proteinExistence type="predicted"/>
<dbReference type="Gramene" id="KQK98760">
    <property type="protein sequence ID" value="KQK98760"/>
    <property type="gene ID" value="SETIT_013056mg"/>
</dbReference>